<organism evidence="3 4">
    <name type="scientific">Eiseniibacteriota bacterium</name>
    <dbReference type="NCBI Taxonomy" id="2212470"/>
    <lineage>
        <taxon>Bacteria</taxon>
        <taxon>Candidatus Eiseniibacteriota</taxon>
    </lineage>
</organism>
<dbReference type="NCBIfam" id="TIGR04183">
    <property type="entry name" value="Por_Secre_tail"/>
    <property type="match status" value="1"/>
</dbReference>
<evidence type="ECO:0000313" key="4">
    <source>
        <dbReference type="Proteomes" id="UP000580839"/>
    </source>
</evidence>
<protein>
    <submittedName>
        <fullName evidence="3">T9SS type A sorting domain-containing protein</fullName>
    </submittedName>
</protein>
<name>A0A849SWJ9_UNCEI</name>
<dbReference type="Pfam" id="PF13860">
    <property type="entry name" value="FlgD_ig"/>
    <property type="match status" value="1"/>
</dbReference>
<dbReference type="EMBL" id="JABFRW010000054">
    <property type="protein sequence ID" value="NOT33519.1"/>
    <property type="molecule type" value="Genomic_DNA"/>
</dbReference>
<dbReference type="Proteomes" id="UP000580839">
    <property type="component" value="Unassembled WGS sequence"/>
</dbReference>
<dbReference type="InterPro" id="IPR026444">
    <property type="entry name" value="Secre_tail"/>
</dbReference>
<feature type="chain" id="PRO_5032353454" evidence="1">
    <location>
        <begin position="22"/>
        <end position="1496"/>
    </location>
</feature>
<dbReference type="Gene3D" id="2.60.40.4070">
    <property type="match status" value="1"/>
</dbReference>
<evidence type="ECO:0000256" key="1">
    <source>
        <dbReference type="SAM" id="SignalP"/>
    </source>
</evidence>
<feature type="signal peptide" evidence="1">
    <location>
        <begin position="1"/>
        <end position="21"/>
    </location>
</feature>
<dbReference type="InterPro" id="IPR025965">
    <property type="entry name" value="FlgD/Vpr_Ig-like"/>
</dbReference>
<gene>
    <name evidence="3" type="ORF">HOP12_05030</name>
</gene>
<evidence type="ECO:0000259" key="2">
    <source>
        <dbReference type="Pfam" id="PF13860"/>
    </source>
</evidence>
<sequence>MRRILCVTFLVLVLPFGSAQARTLHDPVRVRALGEPPQLAEGKATTLTLEFSSAARATVSGLALDGPGWAIRLEETHGSFELEPAKPRVVRLEATPDPAAGPLTLRYQVDGRPTRRAIDLSGRGLAHARATGVSRVTEYGGATASPEVLQARPRSEKLRSRERLLASNAAALAADAQMPREGPSALARNITVTGRIIYQRTRADGTGADAMGADLVRVVLYDEDDLYDEFLAETETDAMGNFSFTIHWDPGPFSDAQPDLLIYYETENAKTKVQTAGVFETDYSWQSGTVDDYAGVLLSFGNQTPSDESEHGALHLLTTVTRAWRWANQRGYNPSRIEVQWPEGDSEDASYYVDAFEEMHISPGDEFRESTICHEYGHHWIENFGADVVPDYCNGLCDDGECGHCSWCHETQGIAWTEGFPDWFGSRIARSLGPDYGQPDVQIRQYENLGVCDEAAAPQPPDETEGFLAALLRDIEDSTQDDNDAANVWQDRLSLGPDEILQVADLDLCDSPSLFLSSFKMRFPQHVENLWETAKDIGFEIDLSNPAVVTNLGSSSHALLVESTDATIDYIWTRATDDASGVSGYSYLLSGSPLLPDANEDLGDVTSFSTQTLGPGSWYFNLRTRDRSGKWSASYAAYGPLTIQTPEGPNLAFRVQAGWGSVVVPRTDPDAAVNSCPDPVFLVGDVFDTYWNAPGQNTGELPCPRASSSRPFIDGVASPPTALGIIGAGGTFTHLNRGPVLVRPGRHTFEVGFDANEEIAESEETDNRWAEQWIWQPTSLANGSSVVRSAPPDRTAGWDAIGPGPATYYNCDGLRFFTAVPWTAVTLRALGAADDYDVRLHSPLTGVQSGYDANLGWSTQLAGRLDAVLVNRRTSGLGSWDVGVININHGTSDYRAQMVMGQTFPFGDSLALPIADQAGLILLEFNVAALDVGSVTIKMRHDPSRGPIRARWYDSDFVRGDLLDSDGMTSTDENGEAQFVLGLYTAGYRGLAIYRNPEDFPGMTPDTVVVEIGPTPPDFTPFQAANWYAPLVPRPANDGAPGAVPMPISLTGNAAATWVNYGAINQSDGVAASGMMTHVDLDGVHAWSLSWGDFLDQESRTFNSGTARTVRGGRHTMSMRHDAPDAFEELLESNNHWGEQWVWSPLALTLGTAVTRGAPPDRTGAFEDITTIEPLWYNCDGLRTPVFAAAGLDGFWGAVAVMPGDQSDVDVRFHEILPGVKAGFAANRVISAWGSGQSDYVLAHFRHTGFRAFDAGVLQVAGTESYTAEVVNSKFRLALPSGNVGPFTLAPGHLLDLHEFTLQAGTYLVELLDGGGGIDWGLTLHQNDAANAFQSKSVALVDGSAWSAPPGQNEHIVVQVPSAGPYCLAVWKAKASQVIAGGSYVLRFTPNPAVAVTESAPSRTTLAAPYPNPARHGASVAFDLAREDEVRLEIFDMRGARVRSLAIGRRPAGRHRLTWDGRDESGRSAPSGLYFVRMEANGIRESRKLVVARALP</sequence>
<dbReference type="CDD" id="cd20805">
    <property type="entry name" value="C1_DGK_rpt2"/>
    <property type="match status" value="1"/>
</dbReference>
<accession>A0A849SWJ9</accession>
<proteinExistence type="predicted"/>
<comment type="caution">
    <text evidence="3">The sequence shown here is derived from an EMBL/GenBank/DDBJ whole genome shotgun (WGS) entry which is preliminary data.</text>
</comment>
<evidence type="ECO:0000313" key="3">
    <source>
        <dbReference type="EMBL" id="NOT33519.1"/>
    </source>
</evidence>
<keyword evidence="1" id="KW-0732">Signal</keyword>
<reference evidence="3 4" key="1">
    <citation type="submission" date="2020-04" db="EMBL/GenBank/DDBJ databases">
        <title>Metagenomic profiling of ammonia- and methane-oxidizing microorganisms in a Dutch drinking water treatment plant.</title>
        <authorList>
            <person name="Poghosyan L."/>
            <person name="Leucker S."/>
        </authorList>
    </citation>
    <scope>NUCLEOTIDE SEQUENCE [LARGE SCALE GENOMIC DNA]</scope>
    <source>
        <strain evidence="3">S-RSF-IL-03</strain>
    </source>
</reference>
<feature type="domain" description="FlgD/Vpr Ig-like" evidence="2">
    <location>
        <begin position="1420"/>
        <end position="1481"/>
    </location>
</feature>